<dbReference type="PRINTS" id="PR00032">
    <property type="entry name" value="HTHARAC"/>
</dbReference>
<evidence type="ECO:0000256" key="5">
    <source>
        <dbReference type="SAM" id="Phobius"/>
    </source>
</evidence>
<dbReference type="Pfam" id="PF12833">
    <property type="entry name" value="HTH_18"/>
    <property type="match status" value="1"/>
</dbReference>
<feature type="transmembrane region" description="Helical" evidence="5">
    <location>
        <begin position="223"/>
        <end position="243"/>
    </location>
</feature>
<evidence type="ECO:0000313" key="8">
    <source>
        <dbReference type="Proteomes" id="UP001204151"/>
    </source>
</evidence>
<keyword evidence="5" id="KW-1133">Transmembrane helix</keyword>
<feature type="region of interest" description="Disordered" evidence="4">
    <location>
        <begin position="384"/>
        <end position="404"/>
    </location>
</feature>
<dbReference type="PANTHER" id="PTHR43280">
    <property type="entry name" value="ARAC-FAMILY TRANSCRIPTIONAL REGULATOR"/>
    <property type="match status" value="1"/>
</dbReference>
<sequence length="404" mass="44726">MQEFFRKALVALILLLIVDAVAAGFCIHQSHPSTSLIPKGRGWPHWRPVTTTDAALGGTSTIRILEPGRHSLRFDFRFTDAANYPYVAADMLLEDSQGNAMPADLSRYTTVSFVAKCAPANSLLFAMPLFDATVAKPGEFWTYPTPGTYFSCSERGTPVSLDLTRLSIPQWWFGEYKVDPARQSYKLDQVAKFVFGISHRSPRGVDSHVEISDFTLHGRDDRYLVALAAIVVAGWAAFAVWFLRAHSRALAASLNAQLNSDRSFVAYRELTLEPFKDKEKAAILQFIGMHFADPELNMATVTARIGADRKKINEILKMELGLTFTGYVNTLRLTEAARLLQDRQGTPIAEIAYSVGYTSISHFNKVFKEEYGCTPGVFRRLATQRAASPEPAPAGPPDPPLDTA</sequence>
<dbReference type="EMBL" id="JANUGW010000002">
    <property type="protein sequence ID" value="MCS0580707.1"/>
    <property type="molecule type" value="Genomic_DNA"/>
</dbReference>
<evidence type="ECO:0000256" key="1">
    <source>
        <dbReference type="ARBA" id="ARBA00023015"/>
    </source>
</evidence>
<evidence type="ECO:0000313" key="7">
    <source>
        <dbReference type="EMBL" id="MCS0580707.1"/>
    </source>
</evidence>
<keyword evidence="5" id="KW-0472">Membrane</keyword>
<proteinExistence type="predicted"/>
<accession>A0ABT1ZLC3</accession>
<keyword evidence="3" id="KW-0804">Transcription</keyword>
<dbReference type="SMART" id="SM00342">
    <property type="entry name" value="HTH_ARAC"/>
    <property type="match status" value="1"/>
</dbReference>
<dbReference type="PANTHER" id="PTHR43280:SF27">
    <property type="entry name" value="TRANSCRIPTIONAL REGULATOR MTLR"/>
    <property type="match status" value="1"/>
</dbReference>
<dbReference type="Gene3D" id="1.10.10.60">
    <property type="entry name" value="Homeodomain-like"/>
    <property type="match status" value="1"/>
</dbReference>
<dbReference type="InterPro" id="IPR020449">
    <property type="entry name" value="Tscrpt_reg_AraC-type_HTH"/>
</dbReference>
<keyword evidence="5" id="KW-0812">Transmembrane</keyword>
<dbReference type="SUPFAM" id="SSF46689">
    <property type="entry name" value="Homeodomain-like"/>
    <property type="match status" value="1"/>
</dbReference>
<gene>
    <name evidence="7" type="ORF">NX784_03795</name>
</gene>
<evidence type="ECO:0000256" key="2">
    <source>
        <dbReference type="ARBA" id="ARBA00023125"/>
    </source>
</evidence>
<evidence type="ECO:0000256" key="3">
    <source>
        <dbReference type="ARBA" id="ARBA00023163"/>
    </source>
</evidence>
<dbReference type="PROSITE" id="PS00041">
    <property type="entry name" value="HTH_ARAC_FAMILY_1"/>
    <property type="match status" value="1"/>
</dbReference>
<dbReference type="InterPro" id="IPR018060">
    <property type="entry name" value="HTH_AraC"/>
</dbReference>
<dbReference type="InterPro" id="IPR018062">
    <property type="entry name" value="HTH_AraC-typ_CS"/>
</dbReference>
<evidence type="ECO:0000259" key="6">
    <source>
        <dbReference type="PROSITE" id="PS01124"/>
    </source>
</evidence>
<dbReference type="PROSITE" id="PS01124">
    <property type="entry name" value="HTH_ARAC_FAMILY_2"/>
    <property type="match status" value="1"/>
</dbReference>
<keyword evidence="8" id="KW-1185">Reference proteome</keyword>
<feature type="compositionally biased region" description="Pro residues" evidence="4">
    <location>
        <begin position="390"/>
        <end position="404"/>
    </location>
</feature>
<dbReference type="Proteomes" id="UP001204151">
    <property type="component" value="Unassembled WGS sequence"/>
</dbReference>
<protein>
    <submittedName>
        <fullName evidence="7">AraC family transcriptional regulator</fullName>
    </submittedName>
</protein>
<keyword evidence="2" id="KW-0238">DNA-binding</keyword>
<organism evidence="7 8">
    <name type="scientific">Massilia pinisoli</name>
    <dbReference type="NCBI Taxonomy" id="1772194"/>
    <lineage>
        <taxon>Bacteria</taxon>
        <taxon>Pseudomonadati</taxon>
        <taxon>Pseudomonadota</taxon>
        <taxon>Betaproteobacteria</taxon>
        <taxon>Burkholderiales</taxon>
        <taxon>Oxalobacteraceae</taxon>
        <taxon>Telluria group</taxon>
        <taxon>Massilia</taxon>
    </lineage>
</organism>
<comment type="caution">
    <text evidence="7">The sequence shown here is derived from an EMBL/GenBank/DDBJ whole genome shotgun (WGS) entry which is preliminary data.</text>
</comment>
<feature type="domain" description="HTH araC/xylS-type" evidence="6">
    <location>
        <begin position="281"/>
        <end position="381"/>
    </location>
</feature>
<evidence type="ECO:0000256" key="4">
    <source>
        <dbReference type="SAM" id="MobiDB-lite"/>
    </source>
</evidence>
<name>A0ABT1ZLC3_9BURK</name>
<dbReference type="InterPro" id="IPR009057">
    <property type="entry name" value="Homeodomain-like_sf"/>
</dbReference>
<reference evidence="7 8" key="1">
    <citation type="submission" date="2022-08" db="EMBL/GenBank/DDBJ databases">
        <title>Reclassification of Massilia species as members of the genera Telluria, Duganella, Pseudoduganella, Mokoshia gen. nov. and Zemynaea gen. nov. using orthogonal and non-orthogonal genome-based approaches.</title>
        <authorList>
            <person name="Bowman J.P."/>
        </authorList>
    </citation>
    <scope>NUCLEOTIDE SEQUENCE [LARGE SCALE GENOMIC DNA]</scope>
    <source>
        <strain evidence="7 8">JCM 31316</strain>
    </source>
</reference>
<keyword evidence="1" id="KW-0805">Transcription regulation</keyword>